<name>A0AAE1DLY5_9GAST</name>
<organism evidence="2 3">
    <name type="scientific">Elysia crispata</name>
    <name type="common">lettuce slug</name>
    <dbReference type="NCBI Taxonomy" id="231223"/>
    <lineage>
        <taxon>Eukaryota</taxon>
        <taxon>Metazoa</taxon>
        <taxon>Spiralia</taxon>
        <taxon>Lophotrochozoa</taxon>
        <taxon>Mollusca</taxon>
        <taxon>Gastropoda</taxon>
        <taxon>Heterobranchia</taxon>
        <taxon>Euthyneura</taxon>
        <taxon>Panpulmonata</taxon>
        <taxon>Sacoglossa</taxon>
        <taxon>Placobranchoidea</taxon>
        <taxon>Plakobranchidae</taxon>
        <taxon>Elysia</taxon>
    </lineage>
</organism>
<evidence type="ECO:0000313" key="3">
    <source>
        <dbReference type="Proteomes" id="UP001283361"/>
    </source>
</evidence>
<evidence type="ECO:0000313" key="2">
    <source>
        <dbReference type="EMBL" id="KAK3775454.1"/>
    </source>
</evidence>
<evidence type="ECO:0000256" key="1">
    <source>
        <dbReference type="SAM" id="MobiDB-lite"/>
    </source>
</evidence>
<dbReference type="AlphaFoldDB" id="A0AAE1DLY5"/>
<keyword evidence="3" id="KW-1185">Reference proteome</keyword>
<dbReference type="EMBL" id="JAWDGP010003317">
    <property type="protein sequence ID" value="KAK3775454.1"/>
    <property type="molecule type" value="Genomic_DNA"/>
</dbReference>
<accession>A0AAE1DLY5</accession>
<feature type="region of interest" description="Disordered" evidence="1">
    <location>
        <begin position="55"/>
        <end position="78"/>
    </location>
</feature>
<sequence>MGRNISSPSLVRALSLISPGGALYMHSLTITCLGLRENPGWGLCRSSVPLTKDRGYPQGDVWAGGGGGMGMKNGRGEE</sequence>
<comment type="caution">
    <text evidence="2">The sequence shown here is derived from an EMBL/GenBank/DDBJ whole genome shotgun (WGS) entry which is preliminary data.</text>
</comment>
<dbReference type="Proteomes" id="UP001283361">
    <property type="component" value="Unassembled WGS sequence"/>
</dbReference>
<proteinExistence type="predicted"/>
<reference evidence="2" key="1">
    <citation type="journal article" date="2023" name="G3 (Bethesda)">
        <title>A reference genome for the long-term kleptoplast-retaining sea slug Elysia crispata morphotype clarki.</title>
        <authorList>
            <person name="Eastman K.E."/>
            <person name="Pendleton A.L."/>
            <person name="Shaikh M.A."/>
            <person name="Suttiyut T."/>
            <person name="Ogas R."/>
            <person name="Tomko P."/>
            <person name="Gavelis G."/>
            <person name="Widhalm J.R."/>
            <person name="Wisecaver J.H."/>
        </authorList>
    </citation>
    <scope>NUCLEOTIDE SEQUENCE</scope>
    <source>
        <strain evidence="2">ECLA1</strain>
    </source>
</reference>
<feature type="compositionally biased region" description="Gly residues" evidence="1">
    <location>
        <begin position="62"/>
        <end position="78"/>
    </location>
</feature>
<protein>
    <submittedName>
        <fullName evidence="2">Uncharacterized protein</fullName>
    </submittedName>
</protein>
<gene>
    <name evidence="2" type="ORF">RRG08_015301</name>
</gene>